<feature type="binding site" evidence="7">
    <location>
        <position position="268"/>
    </location>
    <ligand>
        <name>Mn(2+)</name>
        <dbReference type="ChEBI" id="CHEBI:29035"/>
        <label>2</label>
    </ligand>
</feature>
<feature type="binding site" evidence="7">
    <location>
        <position position="273"/>
    </location>
    <ligand>
        <name>Mn(2+)</name>
        <dbReference type="ChEBI" id="CHEBI:29035"/>
        <label>1</label>
    </ligand>
</feature>
<dbReference type="Pfam" id="PF02789">
    <property type="entry name" value="Peptidase_M17_N"/>
    <property type="match status" value="1"/>
</dbReference>
<comment type="function">
    <text evidence="7">Presumably involved in the processing and regular turnover of intracellular proteins. Catalyzes the removal of unsubstituted N-terminal amino acids from various peptides.</text>
</comment>
<reference evidence="9 10" key="1">
    <citation type="journal article" date="2016" name="Nat. Commun.">
        <title>Thousands of microbial genomes shed light on interconnected biogeochemical processes in an aquifer system.</title>
        <authorList>
            <person name="Anantharaman K."/>
            <person name="Brown C.T."/>
            <person name="Hug L.A."/>
            <person name="Sharon I."/>
            <person name="Castelle C.J."/>
            <person name="Probst A.J."/>
            <person name="Thomas B.C."/>
            <person name="Singh A."/>
            <person name="Wilkins M.J."/>
            <person name="Karaoz U."/>
            <person name="Brodie E.L."/>
            <person name="Williams K.H."/>
            <person name="Hubbard S.S."/>
            <person name="Banfield J.F."/>
        </authorList>
    </citation>
    <scope>NUCLEOTIDE SEQUENCE [LARGE SCALE GENOMIC DNA]</scope>
</reference>
<evidence type="ECO:0000256" key="7">
    <source>
        <dbReference type="HAMAP-Rule" id="MF_00181"/>
    </source>
</evidence>
<comment type="subcellular location">
    <subcellularLocation>
        <location evidence="7">Cytoplasm</location>
    </subcellularLocation>
</comment>
<dbReference type="Pfam" id="PF00883">
    <property type="entry name" value="Peptidase_M17"/>
    <property type="match status" value="1"/>
</dbReference>
<keyword evidence="5 7" id="KW-0645">Protease</keyword>
<keyword evidence="6 7" id="KW-0378">Hydrolase</keyword>
<keyword evidence="7" id="KW-0479">Metal-binding</keyword>
<feature type="binding site" evidence="7">
    <location>
        <position position="291"/>
    </location>
    <ligand>
        <name>Mn(2+)</name>
        <dbReference type="ChEBI" id="CHEBI:29035"/>
        <label>2</label>
    </ligand>
</feature>
<proteinExistence type="inferred from homology"/>
<dbReference type="SUPFAM" id="SSF52949">
    <property type="entry name" value="Macro domain-like"/>
    <property type="match status" value="1"/>
</dbReference>
<dbReference type="Proteomes" id="UP000177941">
    <property type="component" value="Unassembled WGS sequence"/>
</dbReference>
<dbReference type="EC" id="3.4.11.1" evidence="7"/>
<comment type="caution">
    <text evidence="9">The sequence shown here is derived from an EMBL/GenBank/DDBJ whole genome shotgun (WGS) entry which is preliminary data.</text>
</comment>
<dbReference type="InterPro" id="IPR023042">
    <property type="entry name" value="Peptidase_M17_leu_NH2_pept"/>
</dbReference>
<dbReference type="InterPro" id="IPR000819">
    <property type="entry name" value="Peptidase_M17_C"/>
</dbReference>
<dbReference type="PANTHER" id="PTHR11963:SF23">
    <property type="entry name" value="CYTOSOL AMINOPEPTIDASE"/>
    <property type="match status" value="1"/>
</dbReference>
<feature type="active site" evidence="7">
    <location>
        <position position="280"/>
    </location>
</feature>
<dbReference type="InterPro" id="IPR008283">
    <property type="entry name" value="Peptidase_M17_N"/>
</dbReference>
<dbReference type="EMBL" id="MHHS01000008">
    <property type="protein sequence ID" value="OGY37377.1"/>
    <property type="molecule type" value="Genomic_DNA"/>
</dbReference>
<comment type="catalytic activity">
    <reaction evidence="2 7">
        <text>Release of an N-terminal amino acid, preferentially leucine, but not glutamic or aspartic acids.</text>
        <dbReference type="EC" id="3.4.11.10"/>
    </reaction>
</comment>
<organism evidence="9 10">
    <name type="scientific">Candidatus Andersenbacteria bacterium RIFCSPHIGHO2_12_FULL_45_11b</name>
    <dbReference type="NCBI Taxonomy" id="1797282"/>
    <lineage>
        <taxon>Bacteria</taxon>
        <taxon>Candidatus Anderseniibacteriota</taxon>
    </lineage>
</organism>
<keyword evidence="7" id="KW-0963">Cytoplasm</keyword>
<dbReference type="InterPro" id="IPR011356">
    <property type="entry name" value="Leucine_aapep/pepB"/>
</dbReference>
<evidence type="ECO:0000256" key="5">
    <source>
        <dbReference type="ARBA" id="ARBA00022670"/>
    </source>
</evidence>
<evidence type="ECO:0000259" key="8">
    <source>
        <dbReference type="PROSITE" id="PS00631"/>
    </source>
</evidence>
<comment type="cofactor">
    <cofactor evidence="7">
        <name>Mn(2+)</name>
        <dbReference type="ChEBI" id="CHEBI:29035"/>
    </cofactor>
    <text evidence="7">Binds 2 manganese ions per subunit.</text>
</comment>
<dbReference type="CDD" id="cd00433">
    <property type="entry name" value="Peptidase_M17"/>
    <property type="match status" value="1"/>
</dbReference>
<dbReference type="InterPro" id="IPR043472">
    <property type="entry name" value="Macro_dom-like"/>
</dbReference>
<name>A0A1G1XDK9_9BACT</name>
<feature type="active site" evidence="7">
    <location>
        <position position="354"/>
    </location>
</feature>
<evidence type="ECO:0000313" key="9">
    <source>
        <dbReference type="EMBL" id="OGY37377.1"/>
    </source>
</evidence>
<dbReference type="GO" id="GO:0006508">
    <property type="term" value="P:proteolysis"/>
    <property type="evidence" value="ECO:0007669"/>
    <property type="project" value="UniProtKB-KW"/>
</dbReference>
<feature type="binding site" evidence="7">
    <location>
        <position position="350"/>
    </location>
    <ligand>
        <name>Mn(2+)</name>
        <dbReference type="ChEBI" id="CHEBI:29035"/>
        <label>1</label>
    </ligand>
</feature>
<dbReference type="PRINTS" id="PR00481">
    <property type="entry name" value="LAMNOPPTDASE"/>
</dbReference>
<dbReference type="Gene3D" id="3.40.630.10">
    <property type="entry name" value="Zn peptidases"/>
    <property type="match status" value="1"/>
</dbReference>
<feature type="domain" description="Cytosol aminopeptidase" evidence="8">
    <location>
        <begin position="348"/>
        <end position="355"/>
    </location>
</feature>
<evidence type="ECO:0000256" key="1">
    <source>
        <dbReference type="ARBA" id="ARBA00000135"/>
    </source>
</evidence>
<dbReference type="AlphaFoldDB" id="A0A1G1XDK9"/>
<comment type="catalytic activity">
    <reaction evidence="1 7">
        <text>Release of an N-terminal amino acid, Xaa-|-Yaa-, in which Xaa is preferably Leu, but may be other amino acids including Pro although not Arg or Lys, and Yaa may be Pro. Amino acid amides and methyl esters are also readily hydrolyzed, but rates on arylamides are exceedingly low.</text>
        <dbReference type="EC" id="3.4.11.1"/>
    </reaction>
</comment>
<feature type="binding site" evidence="7">
    <location>
        <position position="352"/>
    </location>
    <ligand>
        <name>Mn(2+)</name>
        <dbReference type="ChEBI" id="CHEBI:29035"/>
        <label>1</label>
    </ligand>
</feature>
<accession>A0A1G1XDK9</accession>
<protein>
    <recommendedName>
        <fullName evidence="7">Probable cytosol aminopeptidase</fullName>
        <ecNumber evidence="7">3.4.11.1</ecNumber>
    </recommendedName>
    <alternativeName>
        <fullName evidence="7">Leucine aminopeptidase</fullName>
        <shortName evidence="7">LAP</shortName>
        <ecNumber evidence="7">3.4.11.10</ecNumber>
    </alternativeName>
    <alternativeName>
        <fullName evidence="7">Leucyl aminopeptidase</fullName>
    </alternativeName>
</protein>
<comment type="similarity">
    <text evidence="3 7">Belongs to the peptidase M17 family.</text>
</comment>
<dbReference type="GO" id="GO:0005737">
    <property type="term" value="C:cytoplasm"/>
    <property type="evidence" value="ECO:0007669"/>
    <property type="project" value="UniProtKB-SubCell"/>
</dbReference>
<dbReference type="HAMAP" id="MF_00181">
    <property type="entry name" value="Cytosol_peptidase_M17"/>
    <property type="match status" value="1"/>
</dbReference>
<sequence length="508" mass="54534">MFSISISGKSLADAHADIAVIPVGPKGEVGTHFSKEVHAHIAALMKRAEFAGQWGRAEMFIAPAGAGFPLIALIGTGKSDDFHDVQSEGLRRAIATVLVNGRSHVARRVAIVLPSTASAQPITEALLLTNYWFAEHSKALTQDERIRSLQEAVLILPDKKDMGQVKKLVQRAQKVMNGVSITRNLVNQPASHMSPKVLAAEAKKIAKTSPRISLKVLNRAQAQQKKFFGFLAVARGSKEEPQVIHLTYTPALRQAQGKQKKTLVVIGKGITFDSGGLSLKPAQHMENMKIDMGGGATVLGLFSLLPMLAPDIAVHGIIAACENMPSGDAYRPGDVIATMSGKTIEVLNTDAEGRITLADALTYAQTLKPDAIIDLATLTGACVVALGDTHAGLFGNNQELNALILESAKQSGEGLVEFPLPEEYRPTVQSMVGDVRNTSAMRMGRAITAALFLQEFIEKNKAGQAVPWAHLDIAGPVYDEMPLIPYWQFGATGYGVRTLVNVVERFGK</sequence>
<evidence type="ECO:0000256" key="4">
    <source>
        <dbReference type="ARBA" id="ARBA00022438"/>
    </source>
</evidence>
<feature type="binding site" evidence="7">
    <location>
        <position position="273"/>
    </location>
    <ligand>
        <name>Mn(2+)</name>
        <dbReference type="ChEBI" id="CHEBI:29035"/>
        <label>2</label>
    </ligand>
</feature>
<dbReference type="PANTHER" id="PTHR11963">
    <property type="entry name" value="LEUCINE AMINOPEPTIDASE-RELATED"/>
    <property type="match status" value="1"/>
</dbReference>
<dbReference type="EC" id="3.4.11.10" evidence="7"/>
<evidence type="ECO:0000256" key="2">
    <source>
        <dbReference type="ARBA" id="ARBA00000967"/>
    </source>
</evidence>
<evidence type="ECO:0000313" key="10">
    <source>
        <dbReference type="Proteomes" id="UP000177941"/>
    </source>
</evidence>
<gene>
    <name evidence="7" type="primary">pepA</name>
    <name evidence="9" type="ORF">A3E36_03040</name>
</gene>
<keyword evidence="7" id="KW-0464">Manganese</keyword>
<dbReference type="GO" id="GO:0030145">
    <property type="term" value="F:manganese ion binding"/>
    <property type="evidence" value="ECO:0007669"/>
    <property type="project" value="UniProtKB-UniRule"/>
</dbReference>
<dbReference type="GO" id="GO:0070006">
    <property type="term" value="F:metalloaminopeptidase activity"/>
    <property type="evidence" value="ECO:0007669"/>
    <property type="project" value="InterPro"/>
</dbReference>
<dbReference type="PROSITE" id="PS00631">
    <property type="entry name" value="CYTOSOL_AP"/>
    <property type="match status" value="1"/>
</dbReference>
<feature type="binding site" evidence="7">
    <location>
        <position position="352"/>
    </location>
    <ligand>
        <name>Mn(2+)</name>
        <dbReference type="ChEBI" id="CHEBI:29035"/>
        <label>2</label>
    </ligand>
</feature>
<keyword evidence="4 7" id="KW-0031">Aminopeptidase</keyword>
<dbReference type="SUPFAM" id="SSF53187">
    <property type="entry name" value="Zn-dependent exopeptidases"/>
    <property type="match status" value="1"/>
</dbReference>
<dbReference type="Gene3D" id="3.40.220.10">
    <property type="entry name" value="Leucine Aminopeptidase, subunit E, domain 1"/>
    <property type="match status" value="1"/>
</dbReference>
<evidence type="ECO:0000256" key="6">
    <source>
        <dbReference type="ARBA" id="ARBA00022801"/>
    </source>
</evidence>
<evidence type="ECO:0000256" key="3">
    <source>
        <dbReference type="ARBA" id="ARBA00009528"/>
    </source>
</evidence>